<keyword evidence="3" id="KW-1185">Reference proteome</keyword>
<evidence type="ECO:0000313" key="2">
    <source>
        <dbReference type="EMBL" id="QEN07836.1"/>
    </source>
</evidence>
<dbReference type="RefSeq" id="WP_149485916.1">
    <property type="nucleotide sequence ID" value="NZ_CP036150.1"/>
</dbReference>
<evidence type="ECO:0000256" key="1">
    <source>
        <dbReference type="SAM" id="Phobius"/>
    </source>
</evidence>
<dbReference type="Pfam" id="PF07949">
    <property type="entry name" value="YbbR"/>
    <property type="match status" value="2"/>
</dbReference>
<dbReference type="PANTHER" id="PTHR37804">
    <property type="entry name" value="CDAA REGULATORY PROTEIN CDAR"/>
    <property type="match status" value="1"/>
</dbReference>
<dbReference type="Proteomes" id="UP000324209">
    <property type="component" value="Chromosome"/>
</dbReference>
<dbReference type="Gene3D" id="2.170.120.30">
    <property type="match status" value="2"/>
</dbReference>
<feature type="transmembrane region" description="Helical" evidence="1">
    <location>
        <begin position="12"/>
        <end position="32"/>
    </location>
</feature>
<name>A0A5C1QMP9_9SPIO</name>
<keyword evidence="1" id="KW-0812">Transmembrane</keyword>
<dbReference type="InterPro" id="IPR012505">
    <property type="entry name" value="YbbR"/>
</dbReference>
<keyword evidence="1" id="KW-1133">Transmembrane helix</keyword>
<dbReference type="PANTHER" id="PTHR37804:SF1">
    <property type="entry name" value="CDAA REGULATORY PROTEIN CDAR"/>
    <property type="match status" value="1"/>
</dbReference>
<dbReference type="Gene3D" id="2.170.120.40">
    <property type="entry name" value="YbbR-like domain"/>
    <property type="match status" value="1"/>
</dbReference>
<proteinExistence type="predicted"/>
<organism evidence="2 3">
    <name type="scientific">Oceanispirochaeta crateris</name>
    <dbReference type="NCBI Taxonomy" id="2518645"/>
    <lineage>
        <taxon>Bacteria</taxon>
        <taxon>Pseudomonadati</taxon>
        <taxon>Spirochaetota</taxon>
        <taxon>Spirochaetia</taxon>
        <taxon>Spirochaetales</taxon>
        <taxon>Spirochaetaceae</taxon>
        <taxon>Oceanispirochaeta</taxon>
    </lineage>
</organism>
<gene>
    <name evidence="2" type="ORF">EXM22_07470</name>
</gene>
<evidence type="ECO:0008006" key="4">
    <source>
        <dbReference type="Google" id="ProtNLM"/>
    </source>
</evidence>
<dbReference type="OrthoDB" id="356399at2"/>
<protein>
    <recommendedName>
        <fullName evidence="4">YbbR-like domain-containing protein</fullName>
    </recommendedName>
</protein>
<reference evidence="2 3" key="1">
    <citation type="submission" date="2019-02" db="EMBL/GenBank/DDBJ databases">
        <title>Complete Genome Sequence and Methylome Analysis of free living Spirochaetas.</title>
        <authorList>
            <person name="Fomenkov A."/>
            <person name="Dubinina G."/>
            <person name="Leshcheva N."/>
            <person name="Mikheeva N."/>
            <person name="Grabovich M."/>
            <person name="Vincze T."/>
            <person name="Roberts R.J."/>
        </authorList>
    </citation>
    <scope>NUCLEOTIDE SEQUENCE [LARGE SCALE GENOMIC DNA]</scope>
    <source>
        <strain evidence="2 3">K2</strain>
    </source>
</reference>
<dbReference type="KEGG" id="ock:EXM22_07470"/>
<keyword evidence="1" id="KW-0472">Membrane</keyword>
<dbReference type="EMBL" id="CP036150">
    <property type="protein sequence ID" value="QEN07836.1"/>
    <property type="molecule type" value="Genomic_DNA"/>
</dbReference>
<dbReference type="InterPro" id="IPR053154">
    <property type="entry name" value="c-di-AMP_regulator"/>
</dbReference>
<sequence>MKKGLTQILFDHWMAKILSLLAAILLSLFYQINNLEERYFSIPLDILTTEGLSVIGSYPVSVRVNLRGTEETIYSILENEISAVADFRGFQNEGTFKVPVQINLQSSSGNYEDTMEVLVEPREVTITQEEQVIRSLEIQPALIAFVPNGYELVQYFVSPTYVTVQGPRSQLESVTGIKTEEIDLSGRYDDFTVSSRLIPPGDNITFPGGNTVEFRGVVDEAVIIQNLTNLEIVSVDLDPRFIITENLPEIAITLQGSQLLLEQLRARDLHFYIDCSRIIVPGTYTLPVQVDIPEGVAVLKYSPREIPVSFSYRSEEP</sequence>
<dbReference type="AlphaFoldDB" id="A0A5C1QMP9"/>
<accession>A0A5C1QMP9</accession>
<evidence type="ECO:0000313" key="3">
    <source>
        <dbReference type="Proteomes" id="UP000324209"/>
    </source>
</evidence>